<feature type="region of interest" description="Disordered" evidence="1">
    <location>
        <begin position="42"/>
        <end position="64"/>
    </location>
</feature>
<gene>
    <name evidence="2" type="ORF">DPMN_134532</name>
</gene>
<sequence>MLLSKNVSLTTDELSAIDAIQQQFRVWDGEFASGLHLCRWPGRSRSSNKNSNKFKRRDLGYGAS</sequence>
<keyword evidence="3" id="KW-1185">Reference proteome</keyword>
<reference evidence="2" key="1">
    <citation type="journal article" date="2019" name="bioRxiv">
        <title>The Genome of the Zebra Mussel, Dreissena polymorpha: A Resource for Invasive Species Research.</title>
        <authorList>
            <person name="McCartney M.A."/>
            <person name="Auch B."/>
            <person name="Kono T."/>
            <person name="Mallez S."/>
            <person name="Zhang Y."/>
            <person name="Obille A."/>
            <person name="Becker A."/>
            <person name="Abrahante J.E."/>
            <person name="Garbe J."/>
            <person name="Badalamenti J.P."/>
            <person name="Herman A."/>
            <person name="Mangelson H."/>
            <person name="Liachko I."/>
            <person name="Sullivan S."/>
            <person name="Sone E.D."/>
            <person name="Koren S."/>
            <person name="Silverstein K.A.T."/>
            <person name="Beckman K.B."/>
            <person name="Gohl D.M."/>
        </authorList>
    </citation>
    <scope>NUCLEOTIDE SEQUENCE</scope>
    <source>
        <strain evidence="2">Duluth1</strain>
        <tissue evidence="2">Whole animal</tissue>
    </source>
</reference>
<evidence type="ECO:0000313" key="3">
    <source>
        <dbReference type="Proteomes" id="UP000828390"/>
    </source>
</evidence>
<name>A0A9D4FWD2_DREPO</name>
<evidence type="ECO:0000313" key="2">
    <source>
        <dbReference type="EMBL" id="KAH3806213.1"/>
    </source>
</evidence>
<protein>
    <submittedName>
        <fullName evidence="2">Uncharacterized protein</fullName>
    </submittedName>
</protein>
<comment type="caution">
    <text evidence="2">The sequence shown here is derived from an EMBL/GenBank/DDBJ whole genome shotgun (WGS) entry which is preliminary data.</text>
</comment>
<dbReference type="EMBL" id="JAIWYP010000006">
    <property type="protein sequence ID" value="KAH3806213.1"/>
    <property type="molecule type" value="Genomic_DNA"/>
</dbReference>
<proteinExistence type="predicted"/>
<dbReference type="Proteomes" id="UP000828390">
    <property type="component" value="Unassembled WGS sequence"/>
</dbReference>
<accession>A0A9D4FWD2</accession>
<reference evidence="2" key="2">
    <citation type="submission" date="2020-11" db="EMBL/GenBank/DDBJ databases">
        <authorList>
            <person name="McCartney M.A."/>
            <person name="Auch B."/>
            <person name="Kono T."/>
            <person name="Mallez S."/>
            <person name="Becker A."/>
            <person name="Gohl D.M."/>
            <person name="Silverstein K.A.T."/>
            <person name="Koren S."/>
            <person name="Bechman K.B."/>
            <person name="Herman A."/>
            <person name="Abrahante J.E."/>
            <person name="Garbe J."/>
        </authorList>
    </citation>
    <scope>NUCLEOTIDE SEQUENCE</scope>
    <source>
        <strain evidence="2">Duluth1</strain>
        <tissue evidence="2">Whole animal</tissue>
    </source>
</reference>
<dbReference type="AlphaFoldDB" id="A0A9D4FWD2"/>
<organism evidence="2 3">
    <name type="scientific">Dreissena polymorpha</name>
    <name type="common">Zebra mussel</name>
    <name type="synonym">Mytilus polymorpha</name>
    <dbReference type="NCBI Taxonomy" id="45954"/>
    <lineage>
        <taxon>Eukaryota</taxon>
        <taxon>Metazoa</taxon>
        <taxon>Spiralia</taxon>
        <taxon>Lophotrochozoa</taxon>
        <taxon>Mollusca</taxon>
        <taxon>Bivalvia</taxon>
        <taxon>Autobranchia</taxon>
        <taxon>Heteroconchia</taxon>
        <taxon>Euheterodonta</taxon>
        <taxon>Imparidentia</taxon>
        <taxon>Neoheterodontei</taxon>
        <taxon>Myida</taxon>
        <taxon>Dreissenoidea</taxon>
        <taxon>Dreissenidae</taxon>
        <taxon>Dreissena</taxon>
    </lineage>
</organism>
<evidence type="ECO:0000256" key="1">
    <source>
        <dbReference type="SAM" id="MobiDB-lite"/>
    </source>
</evidence>